<dbReference type="Gene3D" id="3.10.180.10">
    <property type="entry name" value="2,3-Dihydroxybiphenyl 1,2-Dioxygenase, domain 1"/>
    <property type="match status" value="1"/>
</dbReference>
<evidence type="ECO:0000313" key="2">
    <source>
        <dbReference type="EMBL" id="MCR2805846.1"/>
    </source>
</evidence>
<protein>
    <submittedName>
        <fullName evidence="2">VOC family protein</fullName>
    </submittedName>
</protein>
<dbReference type="SUPFAM" id="SSF54593">
    <property type="entry name" value="Glyoxalase/Bleomycin resistance protein/Dihydroxybiphenyl dioxygenase"/>
    <property type="match status" value="1"/>
</dbReference>
<dbReference type="PROSITE" id="PS51819">
    <property type="entry name" value="VOC"/>
    <property type="match status" value="1"/>
</dbReference>
<dbReference type="Pfam" id="PF00903">
    <property type="entry name" value="Glyoxalase"/>
    <property type="match status" value="1"/>
</dbReference>
<reference evidence="2" key="1">
    <citation type="submission" date="2022-08" db="EMBL/GenBank/DDBJ databases">
        <title>The genomic sequence of strain Paenibacillus sp. SCIV0701.</title>
        <authorList>
            <person name="Zhao H."/>
        </authorList>
    </citation>
    <scope>NUCLEOTIDE SEQUENCE</scope>
    <source>
        <strain evidence="2">SCIV0701</strain>
    </source>
</reference>
<feature type="domain" description="VOC" evidence="1">
    <location>
        <begin position="7"/>
        <end position="116"/>
    </location>
</feature>
<evidence type="ECO:0000259" key="1">
    <source>
        <dbReference type="PROSITE" id="PS51819"/>
    </source>
</evidence>
<comment type="caution">
    <text evidence="2">The sequence shown here is derived from an EMBL/GenBank/DDBJ whole genome shotgun (WGS) entry which is preliminary data.</text>
</comment>
<keyword evidence="3" id="KW-1185">Reference proteome</keyword>
<gene>
    <name evidence="2" type="ORF">NQZ67_18345</name>
</gene>
<organism evidence="2 3">
    <name type="scientific">Paenibacillus soyae</name>
    <dbReference type="NCBI Taxonomy" id="2969249"/>
    <lineage>
        <taxon>Bacteria</taxon>
        <taxon>Bacillati</taxon>
        <taxon>Bacillota</taxon>
        <taxon>Bacilli</taxon>
        <taxon>Bacillales</taxon>
        <taxon>Paenibacillaceae</taxon>
        <taxon>Paenibacillus</taxon>
    </lineage>
</organism>
<proteinExistence type="predicted"/>
<dbReference type="RefSeq" id="WP_257448735.1">
    <property type="nucleotide sequence ID" value="NZ_JANIPJ010000013.1"/>
</dbReference>
<dbReference type="AlphaFoldDB" id="A0A9X2MU62"/>
<sequence length="117" mass="13289">MTQRLTGSYGIMLYVGDVERSSAWFCSKLGFTLGPHDFNDFAELHLNGRNVLHLLRSNEPSPMTKPNFALYIQDSKDLHQALKEEGVTVSERVVYSDHAEFLVTDPDGDVMSLVHWF</sequence>
<name>A0A9X2MU62_9BACL</name>
<dbReference type="EMBL" id="JANIPJ010000013">
    <property type="protein sequence ID" value="MCR2805846.1"/>
    <property type="molecule type" value="Genomic_DNA"/>
</dbReference>
<dbReference type="InterPro" id="IPR029068">
    <property type="entry name" value="Glyas_Bleomycin-R_OHBP_Dase"/>
</dbReference>
<evidence type="ECO:0000313" key="3">
    <source>
        <dbReference type="Proteomes" id="UP001141950"/>
    </source>
</evidence>
<dbReference type="InterPro" id="IPR004360">
    <property type="entry name" value="Glyas_Fos-R_dOase_dom"/>
</dbReference>
<dbReference type="Proteomes" id="UP001141950">
    <property type="component" value="Unassembled WGS sequence"/>
</dbReference>
<dbReference type="InterPro" id="IPR037523">
    <property type="entry name" value="VOC_core"/>
</dbReference>
<accession>A0A9X2MU62</accession>